<dbReference type="Proteomes" id="UP001552299">
    <property type="component" value="Unassembled WGS sequence"/>
</dbReference>
<keyword evidence="2" id="KW-1185">Reference proteome</keyword>
<evidence type="ECO:0000313" key="1">
    <source>
        <dbReference type="EMBL" id="KAL0913246.1"/>
    </source>
</evidence>
<protein>
    <submittedName>
        <fullName evidence="1">Uncharacterized protein</fullName>
    </submittedName>
</protein>
<dbReference type="AlphaFoldDB" id="A0ABD0UKW7"/>
<proteinExistence type="predicted"/>
<dbReference type="EMBL" id="JANQDX010000013">
    <property type="protein sequence ID" value="KAL0913246.1"/>
    <property type="molecule type" value="Genomic_DNA"/>
</dbReference>
<evidence type="ECO:0000313" key="2">
    <source>
        <dbReference type="Proteomes" id="UP001552299"/>
    </source>
</evidence>
<gene>
    <name evidence="1" type="ORF">M5K25_016690</name>
</gene>
<organism evidence="1 2">
    <name type="scientific">Dendrobium thyrsiflorum</name>
    <name type="common">Pinecone-like raceme dendrobium</name>
    <name type="synonym">Orchid</name>
    <dbReference type="NCBI Taxonomy" id="117978"/>
    <lineage>
        <taxon>Eukaryota</taxon>
        <taxon>Viridiplantae</taxon>
        <taxon>Streptophyta</taxon>
        <taxon>Embryophyta</taxon>
        <taxon>Tracheophyta</taxon>
        <taxon>Spermatophyta</taxon>
        <taxon>Magnoliopsida</taxon>
        <taxon>Liliopsida</taxon>
        <taxon>Asparagales</taxon>
        <taxon>Orchidaceae</taxon>
        <taxon>Epidendroideae</taxon>
        <taxon>Malaxideae</taxon>
        <taxon>Dendrobiinae</taxon>
        <taxon>Dendrobium</taxon>
    </lineage>
</organism>
<reference evidence="1 2" key="1">
    <citation type="journal article" date="2024" name="Plant Biotechnol. J.">
        <title>Dendrobium thyrsiflorum genome and its molecular insights into genes involved in important horticultural traits.</title>
        <authorList>
            <person name="Chen B."/>
            <person name="Wang J.Y."/>
            <person name="Zheng P.J."/>
            <person name="Li K.L."/>
            <person name="Liang Y.M."/>
            <person name="Chen X.F."/>
            <person name="Zhang C."/>
            <person name="Zhao X."/>
            <person name="He X."/>
            <person name="Zhang G.Q."/>
            <person name="Liu Z.J."/>
            <person name="Xu Q."/>
        </authorList>
    </citation>
    <scope>NUCLEOTIDE SEQUENCE [LARGE SCALE GENOMIC DNA]</scope>
    <source>
        <strain evidence="1">GZMU011</strain>
    </source>
</reference>
<name>A0ABD0UKW7_DENTH</name>
<comment type="caution">
    <text evidence="1">The sequence shown here is derived from an EMBL/GenBank/DDBJ whole genome shotgun (WGS) entry which is preliminary data.</text>
</comment>
<sequence>MPGPPAVASTNRCVCQPYSHLPVHRVSLGVPQSRIRLSVRQPDNDQRSLTRYLSTLLQPNREQPQSSTLIEQQKAKPCCSVTLILHRERFKAHKQETLIQWGWSCRERDRPCHPDLQTMTRDDHHHASDLLKPAGELCQGGSSQMLWHGTGWSEVKIKLHQVIEKIQHGNIALRLPRTTGSSVTSLNDIAAEIEITAIFSHPILLQQQERRSELAGIQSRVLRVTCVTNTGLLNHLEEENEEDMGSNSWVLPIRYL</sequence>
<accession>A0ABD0UKW7</accession>